<dbReference type="Pfam" id="PF07553">
    <property type="entry name" value="Lipoprotein_Ltp"/>
    <property type="match status" value="2"/>
</dbReference>
<evidence type="ECO:0000256" key="1">
    <source>
        <dbReference type="SAM" id="MobiDB-lite"/>
    </source>
</evidence>
<dbReference type="Gene3D" id="1.10.10.10">
    <property type="entry name" value="Winged helix-like DNA-binding domain superfamily/Winged helix DNA-binding domain"/>
    <property type="match status" value="2"/>
</dbReference>
<keyword evidence="2" id="KW-0472">Membrane</keyword>
<feature type="compositionally biased region" description="Low complexity" evidence="1">
    <location>
        <begin position="46"/>
        <end position="63"/>
    </location>
</feature>
<keyword evidence="2" id="KW-0812">Transmembrane</keyword>
<dbReference type="InterPro" id="IPR011434">
    <property type="entry name" value="Ltp-like_HTH"/>
</dbReference>
<organism evidence="4 5">
    <name type="scientific">Corynebacterium canis</name>
    <dbReference type="NCBI Taxonomy" id="679663"/>
    <lineage>
        <taxon>Bacteria</taxon>
        <taxon>Bacillati</taxon>
        <taxon>Actinomycetota</taxon>
        <taxon>Actinomycetes</taxon>
        <taxon>Mycobacteriales</taxon>
        <taxon>Corynebacteriaceae</taxon>
        <taxon>Corynebacterium</taxon>
    </lineage>
</organism>
<feature type="domain" description="Putative host cell surface-exposed lipoprotein Ltp-like HTH region" evidence="3">
    <location>
        <begin position="189"/>
        <end position="236"/>
    </location>
</feature>
<feature type="compositionally biased region" description="Pro residues" evidence="1">
    <location>
        <begin position="1"/>
        <end position="11"/>
    </location>
</feature>
<keyword evidence="5" id="KW-1185">Reference proteome</keyword>
<reference evidence="4 5" key="1">
    <citation type="submission" date="2019-08" db="EMBL/GenBank/DDBJ databases">
        <authorList>
            <person name="Lei W."/>
        </authorList>
    </citation>
    <scope>NUCLEOTIDE SEQUENCE [LARGE SCALE GENOMIC DNA]</scope>
    <source>
        <strain evidence="4 5">CCUG 58627</strain>
    </source>
</reference>
<feature type="domain" description="Putative host cell surface-exposed lipoprotein Ltp-like HTH region" evidence="3">
    <location>
        <begin position="146"/>
        <end position="186"/>
    </location>
</feature>
<name>A0A5C5UT72_9CORY</name>
<evidence type="ECO:0000313" key="5">
    <source>
        <dbReference type="Proteomes" id="UP000320791"/>
    </source>
</evidence>
<dbReference type="AlphaFoldDB" id="A0A5C5UT72"/>
<sequence length="242" mass="25540">MTNPNSTPPNPYSYHPGGGNGAPQGQQNTPAEVPPTPTPGQGFYGPGPAAGMPPAGMPQAGAPNYAGMQQPPQPQKKKKNGCLIAGIIGAVLFIALIIVAAVFVVPMISRMLFLSPPEIQTGPLPTASISTSSGAPAGTNTDVEAAKVSAQRYADLLNLSKKDLQEQLVTYDSFTPETAQEAIESLDIDWKENALKQAEVYVNEMDMPINQVYEQLTSEYGGQFTSEEAQYAVDTLTKRSGG</sequence>
<accession>A0A5C5UT72</accession>
<feature type="transmembrane region" description="Helical" evidence="2">
    <location>
        <begin position="82"/>
        <end position="108"/>
    </location>
</feature>
<comment type="caution">
    <text evidence="4">The sequence shown here is derived from an EMBL/GenBank/DDBJ whole genome shotgun (WGS) entry which is preliminary data.</text>
</comment>
<evidence type="ECO:0000259" key="3">
    <source>
        <dbReference type="Pfam" id="PF07553"/>
    </source>
</evidence>
<dbReference type="RefSeq" id="WP_146323093.1">
    <property type="nucleotide sequence ID" value="NZ_BAABLR010000076.1"/>
</dbReference>
<evidence type="ECO:0000256" key="2">
    <source>
        <dbReference type="SAM" id="Phobius"/>
    </source>
</evidence>
<gene>
    <name evidence="4" type="ORF">FRX94_00175</name>
</gene>
<protein>
    <recommendedName>
        <fullName evidence="3">Putative host cell surface-exposed lipoprotein Ltp-like HTH region domain-containing protein</fullName>
    </recommendedName>
</protein>
<dbReference type="InterPro" id="IPR036388">
    <property type="entry name" value="WH-like_DNA-bd_sf"/>
</dbReference>
<feature type="region of interest" description="Disordered" evidence="1">
    <location>
        <begin position="1"/>
        <end position="78"/>
    </location>
</feature>
<proteinExistence type="predicted"/>
<dbReference type="Proteomes" id="UP000320791">
    <property type="component" value="Unassembled WGS sequence"/>
</dbReference>
<dbReference type="OrthoDB" id="2004788at2"/>
<keyword evidence="2" id="KW-1133">Transmembrane helix</keyword>
<evidence type="ECO:0000313" key="4">
    <source>
        <dbReference type="EMBL" id="TWT28977.1"/>
    </source>
</evidence>
<dbReference type="EMBL" id="VOHM01000001">
    <property type="protein sequence ID" value="TWT28977.1"/>
    <property type="molecule type" value="Genomic_DNA"/>
</dbReference>